<keyword evidence="1" id="KW-0472">Membrane</keyword>
<gene>
    <name evidence="2" type="ORF">L210DRAFT_3619713</name>
</gene>
<feature type="transmembrane region" description="Helical" evidence="1">
    <location>
        <begin position="273"/>
        <end position="296"/>
    </location>
</feature>
<dbReference type="PANTHER" id="PTHR19346:SF4">
    <property type="entry name" value="SUGAR PHOSPHATE TRANSPORTER DOMAIN-CONTAINING PROTEIN"/>
    <property type="match status" value="1"/>
</dbReference>
<feature type="transmembrane region" description="Helical" evidence="1">
    <location>
        <begin position="12"/>
        <end position="31"/>
    </location>
</feature>
<keyword evidence="3" id="KW-1185">Reference proteome</keyword>
<reference evidence="2" key="1">
    <citation type="submission" date="2019-10" db="EMBL/GenBank/DDBJ databases">
        <authorList>
            <consortium name="DOE Joint Genome Institute"/>
            <person name="Kuo A."/>
            <person name="Miyauchi S."/>
            <person name="Kiss E."/>
            <person name="Drula E."/>
            <person name="Kohler A."/>
            <person name="Sanchez-Garcia M."/>
            <person name="Andreopoulos B."/>
            <person name="Barry K.W."/>
            <person name="Bonito G."/>
            <person name="Buee M."/>
            <person name="Carver A."/>
            <person name="Chen C."/>
            <person name="Cichocki N."/>
            <person name="Clum A."/>
            <person name="Culley D."/>
            <person name="Crous P.W."/>
            <person name="Fauchery L."/>
            <person name="Girlanda M."/>
            <person name="Hayes R."/>
            <person name="Keri Z."/>
            <person name="LaButti K."/>
            <person name="Lipzen A."/>
            <person name="Lombard V."/>
            <person name="Magnuson J."/>
            <person name="Maillard F."/>
            <person name="Morin E."/>
            <person name="Murat C."/>
            <person name="Nolan M."/>
            <person name="Ohm R."/>
            <person name="Pangilinan J."/>
            <person name="Pereira M."/>
            <person name="Perotto S."/>
            <person name="Peter M."/>
            <person name="Riley R."/>
            <person name="Sitrit Y."/>
            <person name="Stielow B."/>
            <person name="Szollosi G."/>
            <person name="Zifcakova L."/>
            <person name="Stursova M."/>
            <person name="Spatafora J.W."/>
            <person name="Tedersoo L."/>
            <person name="Vaario L.-M."/>
            <person name="Yamada A."/>
            <person name="Yan M."/>
            <person name="Wang P."/>
            <person name="Xu J."/>
            <person name="Bruns T."/>
            <person name="Baldrian P."/>
            <person name="Vilgalys R."/>
            <person name="Henrissat B."/>
            <person name="Grigoriev I.V."/>
            <person name="Hibbett D."/>
            <person name="Nagy L.G."/>
            <person name="Martin F.M."/>
        </authorList>
    </citation>
    <scope>NUCLEOTIDE SEQUENCE</scope>
    <source>
        <strain evidence="2">BED1</strain>
    </source>
</reference>
<keyword evidence="1" id="KW-1133">Transmembrane helix</keyword>
<feature type="transmembrane region" description="Helical" evidence="1">
    <location>
        <begin position="157"/>
        <end position="176"/>
    </location>
</feature>
<keyword evidence="1" id="KW-0812">Transmembrane</keyword>
<feature type="transmembrane region" description="Helical" evidence="1">
    <location>
        <begin position="118"/>
        <end position="145"/>
    </location>
</feature>
<feature type="transmembrane region" description="Helical" evidence="1">
    <location>
        <begin position="308"/>
        <end position="335"/>
    </location>
</feature>
<proteinExistence type="predicted"/>
<comment type="caution">
    <text evidence="2">The sequence shown here is derived from an EMBL/GenBank/DDBJ whole genome shotgun (WGS) entry which is preliminary data.</text>
</comment>
<dbReference type="PANTHER" id="PTHR19346">
    <property type="entry name" value="SUGAR PHOSPHATE TRANSPORTER DOMAIN-CONTAINING PROTEIN"/>
    <property type="match status" value="1"/>
</dbReference>
<name>A0AAD4GIB8_BOLED</name>
<evidence type="ECO:0000256" key="1">
    <source>
        <dbReference type="SAM" id="Phobius"/>
    </source>
</evidence>
<dbReference type="Proteomes" id="UP001194468">
    <property type="component" value="Unassembled WGS sequence"/>
</dbReference>
<reference evidence="2" key="2">
    <citation type="journal article" date="2020" name="Nat. Commun.">
        <title>Large-scale genome sequencing of mycorrhizal fungi provides insights into the early evolution of symbiotic traits.</title>
        <authorList>
            <person name="Miyauchi S."/>
            <person name="Kiss E."/>
            <person name="Kuo A."/>
            <person name="Drula E."/>
            <person name="Kohler A."/>
            <person name="Sanchez-Garcia M."/>
            <person name="Morin E."/>
            <person name="Andreopoulos B."/>
            <person name="Barry K.W."/>
            <person name="Bonito G."/>
            <person name="Buee M."/>
            <person name="Carver A."/>
            <person name="Chen C."/>
            <person name="Cichocki N."/>
            <person name="Clum A."/>
            <person name="Culley D."/>
            <person name="Crous P.W."/>
            <person name="Fauchery L."/>
            <person name="Girlanda M."/>
            <person name="Hayes R.D."/>
            <person name="Keri Z."/>
            <person name="LaButti K."/>
            <person name="Lipzen A."/>
            <person name="Lombard V."/>
            <person name="Magnuson J."/>
            <person name="Maillard F."/>
            <person name="Murat C."/>
            <person name="Nolan M."/>
            <person name="Ohm R.A."/>
            <person name="Pangilinan J."/>
            <person name="Pereira M.F."/>
            <person name="Perotto S."/>
            <person name="Peter M."/>
            <person name="Pfister S."/>
            <person name="Riley R."/>
            <person name="Sitrit Y."/>
            <person name="Stielow J.B."/>
            <person name="Szollosi G."/>
            <person name="Zifcakova L."/>
            <person name="Stursova M."/>
            <person name="Spatafora J.W."/>
            <person name="Tedersoo L."/>
            <person name="Vaario L.M."/>
            <person name="Yamada A."/>
            <person name="Yan M."/>
            <person name="Wang P."/>
            <person name="Xu J."/>
            <person name="Bruns T."/>
            <person name="Baldrian P."/>
            <person name="Vilgalys R."/>
            <person name="Dunand C."/>
            <person name="Henrissat B."/>
            <person name="Grigoriev I.V."/>
            <person name="Hibbett D."/>
            <person name="Nagy L.G."/>
            <person name="Martin F.M."/>
        </authorList>
    </citation>
    <scope>NUCLEOTIDE SEQUENCE</scope>
    <source>
        <strain evidence="2">BED1</strain>
    </source>
</reference>
<dbReference type="InterPro" id="IPR026505">
    <property type="entry name" value="Solute_c_fam_35_mem_F3/F4"/>
</dbReference>
<sequence length="385" mass="41364">MERAVQESTPIPASRTAAFVLFVLVLVAFVVETQTTQVSDAYIVHSCFLLSFPIHLIYVLLKTKHGLRPLLTGLNFALTTQMTAWRTGRSSSTGSLSVAKSVVPIVCITAFYNLPGLLWFIAVSLASVTDVTAIWNANAFFAYIFSVKLLGVKWGTLPLFAVIIATLGVLTVVYGGTTALSPHLQSAEADPSSTSAPLTGDMLTLVASVLYGLYQVLYKRYIALPTNPELTAESGCYRPLPDHANNTLDDETVAVLRADDIVYPPPFGLHPNLITATIGLCTLLVFWIPIPFLHYYQIETFRLPTSGSTLLAIATIATSGVVFNAGLMILLGIWGPVVTSVGNLLTLVLTLISDLYFGTVALTFGGLLGAGMIICAFGVLVYDMF</sequence>
<evidence type="ECO:0000313" key="3">
    <source>
        <dbReference type="Proteomes" id="UP001194468"/>
    </source>
</evidence>
<feature type="transmembrane region" description="Helical" evidence="1">
    <location>
        <begin position="43"/>
        <end position="61"/>
    </location>
</feature>
<feature type="transmembrane region" description="Helical" evidence="1">
    <location>
        <begin position="94"/>
        <end position="112"/>
    </location>
</feature>
<dbReference type="EMBL" id="WHUW01000005">
    <property type="protein sequence ID" value="KAF8445919.1"/>
    <property type="molecule type" value="Genomic_DNA"/>
</dbReference>
<protein>
    <recommendedName>
        <fullName evidence="4">EamA domain-containing protein</fullName>
    </recommendedName>
</protein>
<dbReference type="AlphaFoldDB" id="A0AAD4GIB8"/>
<feature type="transmembrane region" description="Helical" evidence="1">
    <location>
        <begin position="355"/>
        <end position="382"/>
    </location>
</feature>
<organism evidence="2 3">
    <name type="scientific">Boletus edulis BED1</name>
    <dbReference type="NCBI Taxonomy" id="1328754"/>
    <lineage>
        <taxon>Eukaryota</taxon>
        <taxon>Fungi</taxon>
        <taxon>Dikarya</taxon>
        <taxon>Basidiomycota</taxon>
        <taxon>Agaricomycotina</taxon>
        <taxon>Agaricomycetes</taxon>
        <taxon>Agaricomycetidae</taxon>
        <taxon>Boletales</taxon>
        <taxon>Boletineae</taxon>
        <taxon>Boletaceae</taxon>
        <taxon>Boletoideae</taxon>
        <taxon>Boletus</taxon>
    </lineage>
</organism>
<evidence type="ECO:0008006" key="4">
    <source>
        <dbReference type="Google" id="ProtNLM"/>
    </source>
</evidence>
<accession>A0AAD4GIB8</accession>
<evidence type="ECO:0000313" key="2">
    <source>
        <dbReference type="EMBL" id="KAF8445919.1"/>
    </source>
</evidence>